<evidence type="ECO:0000313" key="2">
    <source>
        <dbReference type="RefSeq" id="XP_010484771.1"/>
    </source>
</evidence>
<dbReference type="Gene3D" id="3.30.420.10">
    <property type="entry name" value="Ribonuclease H-like superfamily/Ribonuclease H"/>
    <property type="match status" value="1"/>
</dbReference>
<gene>
    <name evidence="2" type="primary">LOC104763053</name>
</gene>
<dbReference type="GeneID" id="104763053"/>
<keyword evidence="1" id="KW-1185">Reference proteome</keyword>
<dbReference type="RefSeq" id="XP_010484771.1">
    <property type="nucleotide sequence ID" value="XM_010486469.1"/>
</dbReference>
<sequence>MDAKKGAWTDELDRVLWSYRTTPREATNQTLFSLAYGMEAMAPAEVGSTSLRRTMLVQDTTLNTYMIMDRLEELEKERDKALLRIQNYQLAATKYYNKKVHNRHFDEGDLVL</sequence>
<protein>
    <submittedName>
        <fullName evidence="2">Uncharacterized protein LOC104763053</fullName>
    </submittedName>
</protein>
<reference evidence="1" key="1">
    <citation type="journal article" date="2014" name="Nat. Commun.">
        <title>The emerging biofuel crop Camelina sativa retains a highly undifferentiated hexaploid genome structure.</title>
        <authorList>
            <person name="Kagale S."/>
            <person name="Koh C."/>
            <person name="Nixon J."/>
            <person name="Bollina V."/>
            <person name="Clarke W.E."/>
            <person name="Tuteja R."/>
            <person name="Spillane C."/>
            <person name="Robinson S.J."/>
            <person name="Links M.G."/>
            <person name="Clarke C."/>
            <person name="Higgins E.E."/>
            <person name="Huebert T."/>
            <person name="Sharpe A.G."/>
            <person name="Parkin I.A."/>
        </authorList>
    </citation>
    <scope>NUCLEOTIDE SEQUENCE [LARGE SCALE GENOMIC DNA]</scope>
    <source>
        <strain evidence="1">cv. DH55</strain>
    </source>
</reference>
<organism evidence="1 2">
    <name type="scientific">Camelina sativa</name>
    <name type="common">False flax</name>
    <name type="synonym">Myagrum sativum</name>
    <dbReference type="NCBI Taxonomy" id="90675"/>
    <lineage>
        <taxon>Eukaryota</taxon>
        <taxon>Viridiplantae</taxon>
        <taxon>Streptophyta</taxon>
        <taxon>Embryophyta</taxon>
        <taxon>Tracheophyta</taxon>
        <taxon>Spermatophyta</taxon>
        <taxon>Magnoliopsida</taxon>
        <taxon>eudicotyledons</taxon>
        <taxon>Gunneridae</taxon>
        <taxon>Pentapetalae</taxon>
        <taxon>rosids</taxon>
        <taxon>malvids</taxon>
        <taxon>Brassicales</taxon>
        <taxon>Brassicaceae</taxon>
        <taxon>Camelineae</taxon>
        <taxon>Camelina</taxon>
    </lineage>
</organism>
<dbReference type="PANTHER" id="PTHR48475">
    <property type="entry name" value="RIBONUCLEASE H"/>
    <property type="match status" value="1"/>
</dbReference>
<dbReference type="InterPro" id="IPR036397">
    <property type="entry name" value="RNaseH_sf"/>
</dbReference>
<name>A0ABM0XEK6_CAMSA</name>
<dbReference type="Proteomes" id="UP000694864">
    <property type="component" value="Chromosome 18"/>
</dbReference>
<evidence type="ECO:0000313" key="1">
    <source>
        <dbReference type="Proteomes" id="UP000694864"/>
    </source>
</evidence>
<accession>A0ABM0XEK6</accession>
<reference evidence="2" key="2">
    <citation type="submission" date="2025-08" db="UniProtKB">
        <authorList>
            <consortium name="RefSeq"/>
        </authorList>
    </citation>
    <scope>IDENTIFICATION</scope>
    <source>
        <tissue evidence="2">Leaf</tissue>
    </source>
</reference>
<proteinExistence type="predicted"/>
<dbReference type="PANTHER" id="PTHR48475:SF1">
    <property type="entry name" value="RNASE H TYPE-1 DOMAIN-CONTAINING PROTEIN"/>
    <property type="match status" value="1"/>
</dbReference>